<dbReference type="InterPro" id="IPR037914">
    <property type="entry name" value="SpoVT-AbrB_sf"/>
</dbReference>
<name>A0A7Z7HR37_9PROT</name>
<dbReference type="EMBL" id="LT837803">
    <property type="protein sequence ID" value="SMB24457.1"/>
    <property type="molecule type" value="Genomic_DNA"/>
</dbReference>
<reference evidence="1" key="1">
    <citation type="submission" date="2017-03" db="EMBL/GenBank/DDBJ databases">
        <authorList>
            <consortium name="AG Boll"/>
        </authorList>
    </citation>
    <scope>NUCLEOTIDE SEQUENCE [LARGE SCALE GENOMIC DNA]</scope>
    <source>
        <strain evidence="1">Chol</strain>
    </source>
</reference>
<dbReference type="RefSeq" id="WP_154716296.1">
    <property type="nucleotide sequence ID" value="NZ_LT837803.1"/>
</dbReference>
<dbReference type="SUPFAM" id="SSF89447">
    <property type="entry name" value="AbrB/MazE/MraZ-like"/>
    <property type="match status" value="1"/>
</dbReference>
<gene>
    <name evidence="1" type="ORF">SDENCHOL_11070</name>
</gene>
<evidence type="ECO:0008006" key="3">
    <source>
        <dbReference type="Google" id="ProtNLM"/>
    </source>
</evidence>
<sequence>MTTTRLREKSQMTVPTEVARQLGLRTDELLDIRIVGDAFVVCSQRATRLDQCHPMHFWGLGRGAETTSAGEIDRHVRALRDEWERPA</sequence>
<proteinExistence type="predicted"/>
<protein>
    <recommendedName>
        <fullName evidence="3">SpoVT-AbrB domain-containing protein</fullName>
    </recommendedName>
</protein>
<evidence type="ECO:0000313" key="1">
    <source>
        <dbReference type="EMBL" id="SMB24457.1"/>
    </source>
</evidence>
<dbReference type="AlphaFoldDB" id="A0A7Z7HR37"/>
<organism evidence="1 2">
    <name type="scientific">Sterolibacterium denitrificans</name>
    <dbReference type="NCBI Taxonomy" id="157592"/>
    <lineage>
        <taxon>Bacteria</taxon>
        <taxon>Pseudomonadati</taxon>
        <taxon>Pseudomonadota</taxon>
        <taxon>Betaproteobacteria</taxon>
        <taxon>Nitrosomonadales</taxon>
        <taxon>Sterolibacteriaceae</taxon>
        <taxon>Sterolibacterium</taxon>
    </lineage>
</organism>
<accession>A0A7Z7HR37</accession>
<evidence type="ECO:0000313" key="2">
    <source>
        <dbReference type="Proteomes" id="UP000242886"/>
    </source>
</evidence>
<keyword evidence="2" id="KW-1185">Reference proteome</keyword>
<dbReference type="Proteomes" id="UP000242886">
    <property type="component" value="Chromosome SDENCHOL"/>
</dbReference>